<organism evidence="2 3">
    <name type="scientific">Parvularcula bermudensis (strain ATCC BAA-594 / HTCC2503 / KCTC 12087)</name>
    <dbReference type="NCBI Taxonomy" id="314260"/>
    <lineage>
        <taxon>Bacteria</taxon>
        <taxon>Pseudomonadati</taxon>
        <taxon>Pseudomonadota</taxon>
        <taxon>Alphaproteobacteria</taxon>
        <taxon>Parvularculales</taxon>
        <taxon>Parvularculaceae</taxon>
        <taxon>Parvularcula</taxon>
    </lineage>
</organism>
<reference evidence="2 3" key="2">
    <citation type="journal article" date="2011" name="J. Bacteriol.">
        <title>Complete genome sequence of strain HTCC2503T of Parvularcula bermudensis, the type species of the order "Parvularculales" in the class Alphaproteobacteria.</title>
        <authorList>
            <person name="Oh H.M."/>
            <person name="Kang I."/>
            <person name="Vergin K.L."/>
            <person name="Kang D."/>
            <person name="Rhee K.H."/>
            <person name="Giovannoni S.J."/>
            <person name="Cho J.C."/>
        </authorList>
    </citation>
    <scope>NUCLEOTIDE SEQUENCE [LARGE SCALE GENOMIC DNA]</scope>
    <source>
        <strain evidence="3">ATCC BAA-594 / HTCC2503 / KCTC 12087</strain>
    </source>
</reference>
<dbReference type="OrthoDB" id="7408098at2"/>
<dbReference type="STRING" id="314260.PB2503_00697"/>
<keyword evidence="3" id="KW-1185">Reference proteome</keyword>
<gene>
    <name evidence="2" type="ordered locus">PB2503_00697</name>
</gene>
<dbReference type="RefSeq" id="WP_013299194.1">
    <property type="nucleotide sequence ID" value="NC_014414.1"/>
</dbReference>
<dbReference type="AlphaFoldDB" id="E0TB11"/>
<dbReference type="EMBL" id="CP002156">
    <property type="protein sequence ID" value="ADM08220.1"/>
    <property type="molecule type" value="Genomic_DNA"/>
</dbReference>
<dbReference type="PROSITE" id="PS51257">
    <property type="entry name" value="PROKAR_LIPOPROTEIN"/>
    <property type="match status" value="1"/>
</dbReference>
<evidence type="ECO:0000313" key="2">
    <source>
        <dbReference type="EMBL" id="ADM08220.1"/>
    </source>
</evidence>
<sequence>MTRALIIPLFALAVTGCSSTMRLENVAGTWSCPRVDGVCADIAAIDRSVVGETGPLPIRGPATPSSPLVTVGLEEDGMALTRTGDEVARIVLAPMIDAHGHYHASRVIYAVMSTGGWARTPVARPEATSIAATAPLPTEPRTRLASEGGDRDD</sequence>
<dbReference type="KEGG" id="pbr:PB2503_00697"/>
<evidence type="ECO:0000313" key="3">
    <source>
        <dbReference type="Proteomes" id="UP000001302"/>
    </source>
</evidence>
<proteinExistence type="predicted"/>
<evidence type="ECO:0000256" key="1">
    <source>
        <dbReference type="SAM" id="MobiDB-lite"/>
    </source>
</evidence>
<dbReference type="Proteomes" id="UP000001302">
    <property type="component" value="Chromosome"/>
</dbReference>
<dbReference type="HOGENOM" id="CLU_1711482_0_0_5"/>
<evidence type="ECO:0008006" key="4">
    <source>
        <dbReference type="Google" id="ProtNLM"/>
    </source>
</evidence>
<protein>
    <recommendedName>
        <fullName evidence="4">TraV family lipoprotein</fullName>
    </recommendedName>
</protein>
<accession>E0TB11</accession>
<feature type="region of interest" description="Disordered" evidence="1">
    <location>
        <begin position="128"/>
        <end position="153"/>
    </location>
</feature>
<reference evidence="3" key="1">
    <citation type="submission" date="2010-08" db="EMBL/GenBank/DDBJ databases">
        <title>Genome sequence of Parvularcula bermudensis HTCC2503.</title>
        <authorList>
            <person name="Kang D.-M."/>
            <person name="Oh H.-M."/>
            <person name="Cho J.-C."/>
        </authorList>
    </citation>
    <scope>NUCLEOTIDE SEQUENCE [LARGE SCALE GENOMIC DNA]</scope>
    <source>
        <strain evidence="3">ATCC BAA-594 / HTCC2503 / KCTC 12087</strain>
    </source>
</reference>
<name>E0TB11_PARBH</name>